<dbReference type="AlphaFoldDB" id="A0A395HL68"/>
<dbReference type="GeneID" id="37201636"/>
<proteinExistence type="predicted"/>
<sequence>MSWKPNPHQNLGHALDIHKPHDWGDHGRDGPSVGAPDQPAGDPMGRQGLQQGPFRRHQQSPLREAHGFSCQGGLVRVALSVFLTCYDCFANHTSASDPRPHATVILKNAGLQHRNRCVNAHILNDAQFNYVGHEIYVQNEVELDFGSINFFGLSIDCLG</sequence>
<dbReference type="RefSeq" id="XP_025546772.1">
    <property type="nucleotide sequence ID" value="XM_025697347.1"/>
</dbReference>
<reference evidence="2 3" key="1">
    <citation type="submission" date="2018-02" db="EMBL/GenBank/DDBJ databases">
        <title>The genomes of Aspergillus section Nigri reveals drivers in fungal speciation.</title>
        <authorList>
            <consortium name="DOE Joint Genome Institute"/>
            <person name="Vesth T.C."/>
            <person name="Nybo J."/>
            <person name="Theobald S."/>
            <person name="Brandl J."/>
            <person name="Frisvad J.C."/>
            <person name="Nielsen K.F."/>
            <person name="Lyhne E.K."/>
            <person name="Kogle M.E."/>
            <person name="Kuo A."/>
            <person name="Riley R."/>
            <person name="Clum A."/>
            <person name="Nolan M."/>
            <person name="Lipzen A."/>
            <person name="Salamov A."/>
            <person name="Henrissat B."/>
            <person name="Wiebenga A."/>
            <person name="De vries R.P."/>
            <person name="Grigoriev I.V."/>
            <person name="Mortensen U.H."/>
            <person name="Andersen M.R."/>
            <person name="Baker S.E."/>
        </authorList>
    </citation>
    <scope>NUCLEOTIDE SEQUENCE [LARGE SCALE GENOMIC DNA]</scope>
    <source>
        <strain evidence="2 3">CBS 101889</strain>
    </source>
</reference>
<protein>
    <submittedName>
        <fullName evidence="2">Uncharacterized protein</fullName>
    </submittedName>
</protein>
<dbReference type="Proteomes" id="UP000248961">
    <property type="component" value="Unassembled WGS sequence"/>
</dbReference>
<evidence type="ECO:0000256" key="1">
    <source>
        <dbReference type="SAM" id="MobiDB-lite"/>
    </source>
</evidence>
<gene>
    <name evidence="2" type="ORF">BO97DRAFT_429113</name>
</gene>
<evidence type="ECO:0000313" key="3">
    <source>
        <dbReference type="Proteomes" id="UP000248961"/>
    </source>
</evidence>
<evidence type="ECO:0000313" key="2">
    <source>
        <dbReference type="EMBL" id="RAL07618.1"/>
    </source>
</evidence>
<dbReference type="OrthoDB" id="3911445at2759"/>
<dbReference type="VEuPathDB" id="FungiDB:BO97DRAFT_429113"/>
<keyword evidence="3" id="KW-1185">Reference proteome</keyword>
<accession>A0A395HL68</accession>
<feature type="region of interest" description="Disordered" evidence="1">
    <location>
        <begin position="1"/>
        <end position="60"/>
    </location>
</feature>
<organism evidence="2 3">
    <name type="scientific">Aspergillus homomorphus (strain CBS 101889)</name>
    <dbReference type="NCBI Taxonomy" id="1450537"/>
    <lineage>
        <taxon>Eukaryota</taxon>
        <taxon>Fungi</taxon>
        <taxon>Dikarya</taxon>
        <taxon>Ascomycota</taxon>
        <taxon>Pezizomycotina</taxon>
        <taxon>Eurotiomycetes</taxon>
        <taxon>Eurotiomycetidae</taxon>
        <taxon>Eurotiales</taxon>
        <taxon>Aspergillaceae</taxon>
        <taxon>Aspergillus</taxon>
        <taxon>Aspergillus subgen. Circumdati</taxon>
    </lineage>
</organism>
<dbReference type="EMBL" id="KZ824327">
    <property type="protein sequence ID" value="RAL07618.1"/>
    <property type="molecule type" value="Genomic_DNA"/>
</dbReference>
<feature type="compositionally biased region" description="Basic and acidic residues" evidence="1">
    <location>
        <begin position="15"/>
        <end position="29"/>
    </location>
</feature>
<name>A0A395HL68_ASPHC</name>